<keyword evidence="4" id="KW-0132">Cell division</keyword>
<evidence type="ECO:0000256" key="12">
    <source>
        <dbReference type="ARBA" id="ARBA00023306"/>
    </source>
</evidence>
<evidence type="ECO:0000256" key="3">
    <source>
        <dbReference type="ARBA" id="ARBA00022475"/>
    </source>
</evidence>
<feature type="transmembrane region" description="Helical" evidence="17">
    <location>
        <begin position="88"/>
        <end position="107"/>
    </location>
</feature>
<dbReference type="NCBIfam" id="TIGR02614">
    <property type="entry name" value="ftsW"/>
    <property type="match status" value="1"/>
</dbReference>
<dbReference type="AlphaFoldDB" id="A0A6J5YQS0"/>
<evidence type="ECO:0000256" key="16">
    <source>
        <dbReference type="ARBA" id="ARBA00049902"/>
    </source>
</evidence>
<feature type="transmembrane region" description="Helical" evidence="17">
    <location>
        <begin position="201"/>
        <end position="218"/>
    </location>
</feature>
<dbReference type="InterPro" id="IPR013437">
    <property type="entry name" value="FtsW"/>
</dbReference>
<dbReference type="GO" id="GO:0032153">
    <property type="term" value="C:cell division site"/>
    <property type="evidence" value="ECO:0007669"/>
    <property type="project" value="TreeGrafter"/>
</dbReference>
<dbReference type="GO" id="GO:0008955">
    <property type="term" value="F:peptidoglycan glycosyltransferase activity"/>
    <property type="evidence" value="ECO:0007669"/>
    <property type="project" value="UniProtKB-EC"/>
</dbReference>
<dbReference type="Pfam" id="PF01098">
    <property type="entry name" value="FTSW_RODA_SPOVE"/>
    <property type="match status" value="1"/>
</dbReference>
<evidence type="ECO:0000256" key="5">
    <source>
        <dbReference type="ARBA" id="ARBA00022676"/>
    </source>
</evidence>
<keyword evidence="7 17" id="KW-0812">Transmembrane</keyword>
<comment type="pathway">
    <text evidence="2">Cell wall biogenesis; peptidoglycan biosynthesis.</text>
</comment>
<accession>A0A6J5YQS0</accession>
<keyword evidence="12" id="KW-0131">Cell cycle</keyword>
<reference evidence="18" key="1">
    <citation type="submission" date="2020-05" db="EMBL/GenBank/DDBJ databases">
        <authorList>
            <person name="Chiriac C."/>
            <person name="Salcher M."/>
            <person name="Ghai R."/>
            <person name="Kavagutti S V."/>
        </authorList>
    </citation>
    <scope>NUCLEOTIDE SEQUENCE</scope>
</reference>
<evidence type="ECO:0000256" key="4">
    <source>
        <dbReference type="ARBA" id="ARBA00022618"/>
    </source>
</evidence>
<evidence type="ECO:0000256" key="7">
    <source>
        <dbReference type="ARBA" id="ARBA00022692"/>
    </source>
</evidence>
<dbReference type="PANTHER" id="PTHR30474:SF2">
    <property type="entry name" value="PEPTIDOGLYCAN GLYCOSYLTRANSFERASE FTSW-RELATED"/>
    <property type="match status" value="1"/>
</dbReference>
<evidence type="ECO:0000256" key="13">
    <source>
        <dbReference type="ARBA" id="ARBA00023316"/>
    </source>
</evidence>
<dbReference type="GO" id="GO:0051301">
    <property type="term" value="P:cell division"/>
    <property type="evidence" value="ECO:0007669"/>
    <property type="project" value="UniProtKB-KW"/>
</dbReference>
<feature type="transmembrane region" description="Helical" evidence="17">
    <location>
        <begin position="289"/>
        <end position="309"/>
    </location>
</feature>
<dbReference type="GO" id="GO:0015648">
    <property type="term" value="F:lipid-linked peptidoglycan transporter activity"/>
    <property type="evidence" value="ECO:0007669"/>
    <property type="project" value="TreeGrafter"/>
</dbReference>
<keyword evidence="10 17" id="KW-1133">Transmembrane helix</keyword>
<dbReference type="EC" id="2.4.99.28" evidence="15"/>
<feature type="transmembrane region" description="Helical" evidence="17">
    <location>
        <begin position="152"/>
        <end position="172"/>
    </location>
</feature>
<evidence type="ECO:0000256" key="17">
    <source>
        <dbReference type="SAM" id="Phobius"/>
    </source>
</evidence>
<evidence type="ECO:0000256" key="14">
    <source>
        <dbReference type="ARBA" id="ARBA00032370"/>
    </source>
</evidence>
<feature type="transmembrane region" description="Helical" evidence="17">
    <location>
        <begin position="119"/>
        <end position="140"/>
    </location>
</feature>
<keyword evidence="6" id="KW-0808">Transferase</keyword>
<gene>
    <name evidence="18" type="ORF">UFOPK4171_00130</name>
</gene>
<dbReference type="InterPro" id="IPR001182">
    <property type="entry name" value="FtsW/RodA"/>
</dbReference>
<dbReference type="PANTHER" id="PTHR30474">
    <property type="entry name" value="CELL CYCLE PROTEIN"/>
    <property type="match status" value="1"/>
</dbReference>
<evidence type="ECO:0000256" key="8">
    <source>
        <dbReference type="ARBA" id="ARBA00022960"/>
    </source>
</evidence>
<keyword evidence="3" id="KW-1003">Cell membrane</keyword>
<evidence type="ECO:0000256" key="15">
    <source>
        <dbReference type="ARBA" id="ARBA00044770"/>
    </source>
</evidence>
<evidence type="ECO:0000256" key="2">
    <source>
        <dbReference type="ARBA" id="ARBA00004752"/>
    </source>
</evidence>
<keyword evidence="11 17" id="KW-0472">Membrane</keyword>
<comment type="catalytic activity">
    <reaction evidence="16">
        <text>[GlcNAc-(1-&gt;4)-Mur2Ac(oyl-L-Ala-gamma-D-Glu-L-Lys-D-Ala-D-Ala)](n)-di-trans,octa-cis-undecaprenyl diphosphate + beta-D-GlcNAc-(1-&gt;4)-Mur2Ac(oyl-L-Ala-gamma-D-Glu-L-Lys-D-Ala-D-Ala)-di-trans,octa-cis-undecaprenyl diphosphate = [GlcNAc-(1-&gt;4)-Mur2Ac(oyl-L-Ala-gamma-D-Glu-L-Lys-D-Ala-D-Ala)](n+1)-di-trans,octa-cis-undecaprenyl diphosphate + di-trans,octa-cis-undecaprenyl diphosphate + H(+)</text>
        <dbReference type="Rhea" id="RHEA:23708"/>
        <dbReference type="Rhea" id="RHEA-COMP:9602"/>
        <dbReference type="Rhea" id="RHEA-COMP:9603"/>
        <dbReference type="ChEBI" id="CHEBI:15378"/>
        <dbReference type="ChEBI" id="CHEBI:58405"/>
        <dbReference type="ChEBI" id="CHEBI:60033"/>
        <dbReference type="ChEBI" id="CHEBI:78435"/>
        <dbReference type="EC" id="2.4.99.28"/>
    </reaction>
</comment>
<protein>
    <recommendedName>
        <fullName evidence="15">peptidoglycan glycosyltransferase</fullName>
        <ecNumber evidence="15">2.4.99.28</ecNumber>
    </recommendedName>
    <alternativeName>
        <fullName evidence="14">Peptidoglycan polymerase</fullName>
    </alternativeName>
</protein>
<dbReference type="GO" id="GO:0071555">
    <property type="term" value="P:cell wall organization"/>
    <property type="evidence" value="ECO:0007669"/>
    <property type="project" value="UniProtKB-KW"/>
</dbReference>
<evidence type="ECO:0000256" key="11">
    <source>
        <dbReference type="ARBA" id="ARBA00023136"/>
    </source>
</evidence>
<feature type="transmembrane region" description="Helical" evidence="17">
    <location>
        <begin position="57"/>
        <end position="76"/>
    </location>
</feature>
<organism evidence="18">
    <name type="scientific">freshwater metagenome</name>
    <dbReference type="NCBI Taxonomy" id="449393"/>
    <lineage>
        <taxon>unclassified sequences</taxon>
        <taxon>metagenomes</taxon>
        <taxon>ecological metagenomes</taxon>
    </lineage>
</organism>
<dbReference type="GO" id="GO:0009252">
    <property type="term" value="P:peptidoglycan biosynthetic process"/>
    <property type="evidence" value="ECO:0007669"/>
    <property type="project" value="UniProtKB-KW"/>
</dbReference>
<evidence type="ECO:0000256" key="9">
    <source>
        <dbReference type="ARBA" id="ARBA00022984"/>
    </source>
</evidence>
<dbReference type="EMBL" id="CAESAM010000006">
    <property type="protein sequence ID" value="CAB4332835.1"/>
    <property type="molecule type" value="Genomic_DNA"/>
</dbReference>
<evidence type="ECO:0000256" key="6">
    <source>
        <dbReference type="ARBA" id="ARBA00022679"/>
    </source>
</evidence>
<feature type="transmembrane region" description="Helical" evidence="17">
    <location>
        <begin position="321"/>
        <end position="349"/>
    </location>
</feature>
<evidence type="ECO:0000256" key="1">
    <source>
        <dbReference type="ARBA" id="ARBA00004651"/>
    </source>
</evidence>
<keyword evidence="5" id="KW-0328">Glycosyltransferase</keyword>
<keyword evidence="9" id="KW-0573">Peptidoglycan synthesis</keyword>
<name>A0A6J5YQS0_9ZZZZ</name>
<feature type="transmembrane region" description="Helical" evidence="17">
    <location>
        <begin position="178"/>
        <end position="194"/>
    </location>
</feature>
<feature type="transmembrane region" description="Helical" evidence="17">
    <location>
        <begin position="355"/>
        <end position="377"/>
    </location>
</feature>
<evidence type="ECO:0000313" key="18">
    <source>
        <dbReference type="EMBL" id="CAB4332835.1"/>
    </source>
</evidence>
<keyword evidence="8" id="KW-0133">Cell shape</keyword>
<evidence type="ECO:0000256" key="10">
    <source>
        <dbReference type="ARBA" id="ARBA00022989"/>
    </source>
</evidence>
<sequence length="397" mass="43201">MSTNSTVREYAKVFKRPELPFYLIIWSVIALSSLGLTMVLSASAVKSLQDNGSTYSIFIKQFFFLILAGFGAYWAYKVRGSIWQSVARYSLLLSVFFLALPLVPSLGKNVNGNRNWIEFAGFTLQPSEFAKLGLILWCALHLRISETRSEDGFIKHPLLVVLPAAIAIEGFVLYENDLGTGILIFAILGGIIFISGEKLRVFGYAALAVALIIGAMAVTSPNRMHRLTAFLNPFDEQYYKFAGWQPAHSIMGLASGGLFGAGLGASKQKWANLAEAHTDFIFAVIGEELGLLGTLVVLILFSALIYGIFRVSIKTKDSFSRYATAGIACWFLIQVTVNIGSVTSLLPVIGVTLPFISYGGSSLIANFLAIGFVLGVARRTPEIAEGIKAARVRKLGR</sequence>
<feature type="transmembrane region" description="Helical" evidence="17">
    <location>
        <begin position="21"/>
        <end position="45"/>
    </location>
</feature>
<keyword evidence="13" id="KW-0961">Cell wall biogenesis/degradation</keyword>
<comment type="subcellular location">
    <subcellularLocation>
        <location evidence="1">Cell membrane</location>
        <topology evidence="1">Multi-pass membrane protein</topology>
    </subcellularLocation>
</comment>
<dbReference type="GO" id="GO:0005886">
    <property type="term" value="C:plasma membrane"/>
    <property type="evidence" value="ECO:0007669"/>
    <property type="project" value="UniProtKB-SubCell"/>
</dbReference>
<proteinExistence type="predicted"/>
<dbReference type="GO" id="GO:0008360">
    <property type="term" value="P:regulation of cell shape"/>
    <property type="evidence" value="ECO:0007669"/>
    <property type="project" value="UniProtKB-KW"/>
</dbReference>